<keyword evidence="1" id="KW-0378">Hydrolase</keyword>
<dbReference type="RefSeq" id="WP_037274304.1">
    <property type="nucleotide sequence ID" value="NZ_KN293981.1"/>
</dbReference>
<sequence>MTQDLDPNLLEPPSALQSHLGYRLIAWSKDFARLELPLEPFLMNRQGLPHGGIHATMLDTAMGFSGCYTGDPARQQMALTLSLTVNYLGQANGTKLIAEARRTGGGKSTYFAEGMVWDDNGTLIATGTGVFRLRRDHTK</sequence>
<comment type="caution">
    <text evidence="3">The sequence shown here is derived from an EMBL/GenBank/DDBJ whole genome shotgun (WGS) entry which is preliminary data.</text>
</comment>
<dbReference type="CDD" id="cd03443">
    <property type="entry name" value="PaaI_thioesterase"/>
    <property type="match status" value="1"/>
</dbReference>
<feature type="domain" description="Thioesterase" evidence="2">
    <location>
        <begin position="48"/>
        <end position="124"/>
    </location>
</feature>
<dbReference type="eggNOG" id="COG2050">
    <property type="taxonomic scope" value="Bacteria"/>
</dbReference>
<evidence type="ECO:0000313" key="4">
    <source>
        <dbReference type="Proteomes" id="UP000030021"/>
    </source>
</evidence>
<dbReference type="InterPro" id="IPR006683">
    <property type="entry name" value="Thioestr_dom"/>
</dbReference>
<proteinExistence type="predicted"/>
<dbReference type="Proteomes" id="UP000030021">
    <property type="component" value="Unassembled WGS sequence"/>
</dbReference>
<dbReference type="Pfam" id="PF03061">
    <property type="entry name" value="4HBT"/>
    <property type="match status" value="1"/>
</dbReference>
<dbReference type="InterPro" id="IPR003736">
    <property type="entry name" value="PAAI_dom"/>
</dbReference>
<name>A0A0A0HML3_9RHOB</name>
<dbReference type="Gene3D" id="3.10.129.10">
    <property type="entry name" value="Hotdog Thioesterase"/>
    <property type="match status" value="1"/>
</dbReference>
<organism evidence="3 4">
    <name type="scientific">Roseovarius mucosus DSM 17069</name>
    <dbReference type="NCBI Taxonomy" id="1288298"/>
    <lineage>
        <taxon>Bacteria</taxon>
        <taxon>Pseudomonadati</taxon>
        <taxon>Pseudomonadota</taxon>
        <taxon>Alphaproteobacteria</taxon>
        <taxon>Rhodobacterales</taxon>
        <taxon>Roseobacteraceae</taxon>
        <taxon>Roseovarius</taxon>
    </lineage>
</organism>
<protein>
    <submittedName>
        <fullName evidence="3">Putative domain protein 1</fullName>
    </submittedName>
</protein>
<dbReference type="GO" id="GO:0016289">
    <property type="term" value="F:acyl-CoA hydrolase activity"/>
    <property type="evidence" value="ECO:0007669"/>
    <property type="project" value="UniProtKB-ARBA"/>
</dbReference>
<accession>A0A0A0HML3</accession>
<dbReference type="OrthoDB" id="3477511at2"/>
<dbReference type="NCBIfam" id="TIGR00369">
    <property type="entry name" value="unchar_dom_1"/>
    <property type="match status" value="1"/>
</dbReference>
<dbReference type="HOGENOM" id="CLU_089876_3_2_5"/>
<evidence type="ECO:0000256" key="1">
    <source>
        <dbReference type="ARBA" id="ARBA00022801"/>
    </source>
</evidence>
<gene>
    <name evidence="3" type="ORF">rosmuc_02657</name>
</gene>
<reference evidence="3 4" key="1">
    <citation type="submission" date="2013-01" db="EMBL/GenBank/DDBJ databases">
        <authorList>
            <person name="Fiebig A."/>
            <person name="Goeker M."/>
            <person name="Klenk H.-P.P."/>
        </authorList>
    </citation>
    <scope>NUCLEOTIDE SEQUENCE [LARGE SCALE GENOMIC DNA]</scope>
    <source>
        <strain evidence="3 4">DSM 17069</strain>
    </source>
</reference>
<evidence type="ECO:0000313" key="3">
    <source>
        <dbReference type="EMBL" id="KGM87343.1"/>
    </source>
</evidence>
<evidence type="ECO:0000259" key="2">
    <source>
        <dbReference type="Pfam" id="PF03061"/>
    </source>
</evidence>
<dbReference type="STRING" id="215743.ROSMUCSMR3_02610"/>
<dbReference type="AlphaFoldDB" id="A0A0A0HML3"/>
<dbReference type="InterPro" id="IPR029069">
    <property type="entry name" value="HotDog_dom_sf"/>
</dbReference>
<dbReference type="SUPFAM" id="SSF54637">
    <property type="entry name" value="Thioesterase/thiol ester dehydrase-isomerase"/>
    <property type="match status" value="1"/>
</dbReference>
<dbReference type="EMBL" id="AONH01000014">
    <property type="protein sequence ID" value="KGM87343.1"/>
    <property type="molecule type" value="Genomic_DNA"/>
</dbReference>
<dbReference type="PATRIC" id="fig|1288298.3.peg.2673"/>